<dbReference type="PANTHER" id="PTHR10072">
    <property type="entry name" value="IRON-SULFUR CLUSTER ASSEMBLY PROTEIN"/>
    <property type="match status" value="1"/>
</dbReference>
<organism evidence="3 4">
    <name type="scientific">Telmatospirillum siberiense</name>
    <dbReference type="NCBI Taxonomy" id="382514"/>
    <lineage>
        <taxon>Bacteria</taxon>
        <taxon>Pseudomonadati</taxon>
        <taxon>Pseudomonadota</taxon>
        <taxon>Alphaproteobacteria</taxon>
        <taxon>Rhodospirillales</taxon>
        <taxon>Rhodospirillaceae</taxon>
        <taxon>Telmatospirillum</taxon>
    </lineage>
</organism>
<evidence type="ECO:0000313" key="3">
    <source>
        <dbReference type="EMBL" id="PKU24559.1"/>
    </source>
</evidence>
<comment type="similarity">
    <text evidence="1">Belongs to the HesB/IscA family.</text>
</comment>
<sequence>MNATITPAAERFIRRMLRMSGNPENGFRLVVSPGGCSGLSSEFEVEASPRSGDAVWTVNDITLFLPAESRILLDGTTIDFADTPTQTGFVITDPKNSCGCSSRDAAKAEPAIQN</sequence>
<dbReference type="GO" id="GO:0005737">
    <property type="term" value="C:cytoplasm"/>
    <property type="evidence" value="ECO:0007669"/>
    <property type="project" value="TreeGrafter"/>
</dbReference>
<dbReference type="InterPro" id="IPR016092">
    <property type="entry name" value="ATAP"/>
</dbReference>
<feature type="domain" description="Core" evidence="2">
    <location>
        <begin position="1"/>
        <end position="101"/>
    </location>
</feature>
<dbReference type="GO" id="GO:0016226">
    <property type="term" value="P:iron-sulfur cluster assembly"/>
    <property type="evidence" value="ECO:0007669"/>
    <property type="project" value="InterPro"/>
</dbReference>
<dbReference type="AlphaFoldDB" id="A0A2N3PVX3"/>
<dbReference type="InterPro" id="IPR050322">
    <property type="entry name" value="Fe-S_cluster_asmbl/transfer"/>
</dbReference>
<proteinExistence type="inferred from homology"/>
<dbReference type="Gene3D" id="2.60.300.12">
    <property type="entry name" value="HesB-like domain"/>
    <property type="match status" value="1"/>
</dbReference>
<comment type="caution">
    <text evidence="3">The sequence shown here is derived from an EMBL/GenBank/DDBJ whole genome shotgun (WGS) entry which is preliminary data.</text>
</comment>
<evidence type="ECO:0000259" key="2">
    <source>
        <dbReference type="Pfam" id="PF01521"/>
    </source>
</evidence>
<dbReference type="GO" id="GO:0051537">
    <property type="term" value="F:2 iron, 2 sulfur cluster binding"/>
    <property type="evidence" value="ECO:0007669"/>
    <property type="project" value="TreeGrafter"/>
</dbReference>
<protein>
    <submittedName>
        <fullName evidence="3">Iron-sulfur cluster assembly accessory protein</fullName>
    </submittedName>
</protein>
<dbReference type="InterPro" id="IPR000361">
    <property type="entry name" value="ATAP_core_dom"/>
</dbReference>
<dbReference type="SUPFAM" id="SSF89360">
    <property type="entry name" value="HesB-like domain"/>
    <property type="match status" value="1"/>
</dbReference>
<evidence type="ECO:0000313" key="4">
    <source>
        <dbReference type="Proteomes" id="UP000233293"/>
    </source>
</evidence>
<gene>
    <name evidence="3" type="ORF">CWS72_10695</name>
</gene>
<dbReference type="EMBL" id="PIUM01000010">
    <property type="protein sequence ID" value="PKU24559.1"/>
    <property type="molecule type" value="Genomic_DNA"/>
</dbReference>
<reference evidence="4" key="1">
    <citation type="submission" date="2017-12" db="EMBL/GenBank/DDBJ databases">
        <title>Draft genome sequence of Telmatospirillum siberiense 26-4b1T, an acidotolerant peatland alphaproteobacterium potentially involved in sulfur cycling.</title>
        <authorList>
            <person name="Hausmann B."/>
            <person name="Pjevac P."/>
            <person name="Schreck K."/>
            <person name="Herbold C.W."/>
            <person name="Daims H."/>
            <person name="Wagner M."/>
            <person name="Pester M."/>
            <person name="Loy A."/>
        </authorList>
    </citation>
    <scope>NUCLEOTIDE SEQUENCE [LARGE SCALE GENOMIC DNA]</scope>
    <source>
        <strain evidence="4">26-4b1</strain>
    </source>
</reference>
<accession>A0A2N3PVX3</accession>
<dbReference type="RefSeq" id="WP_101250595.1">
    <property type="nucleotide sequence ID" value="NZ_PIUM01000010.1"/>
</dbReference>
<name>A0A2N3PVX3_9PROT</name>
<dbReference type="PANTHER" id="PTHR10072:SF41">
    <property type="entry name" value="IRON-SULFUR CLUSTER ASSEMBLY 1 HOMOLOG, MITOCHONDRIAL"/>
    <property type="match status" value="1"/>
</dbReference>
<evidence type="ECO:0000256" key="1">
    <source>
        <dbReference type="ARBA" id="ARBA00006718"/>
    </source>
</evidence>
<dbReference type="Pfam" id="PF01521">
    <property type="entry name" value="Fe-S_biosyn"/>
    <property type="match status" value="1"/>
</dbReference>
<dbReference type="Proteomes" id="UP000233293">
    <property type="component" value="Unassembled WGS sequence"/>
</dbReference>
<dbReference type="InterPro" id="IPR035903">
    <property type="entry name" value="HesB-like_dom_sf"/>
</dbReference>
<dbReference type="NCBIfam" id="TIGR00049">
    <property type="entry name" value="iron-sulfur cluster assembly accessory protein"/>
    <property type="match status" value="1"/>
</dbReference>
<dbReference type="OrthoDB" id="7569455at2"/>
<keyword evidence="4" id="KW-1185">Reference proteome</keyword>